<dbReference type="SUPFAM" id="SSF48371">
    <property type="entry name" value="ARM repeat"/>
    <property type="match status" value="1"/>
</dbReference>
<dbReference type="InterPro" id="IPR011989">
    <property type="entry name" value="ARM-like"/>
</dbReference>
<dbReference type="InterPro" id="IPR016024">
    <property type="entry name" value="ARM-type_fold"/>
</dbReference>
<dbReference type="PANTHER" id="PTHR10997:SF7">
    <property type="entry name" value="IMPORTIN-11"/>
    <property type="match status" value="1"/>
</dbReference>
<keyword evidence="7" id="KW-1185">Reference proteome</keyword>
<evidence type="ECO:0000313" key="7">
    <source>
        <dbReference type="Proteomes" id="UP000095038"/>
    </source>
</evidence>
<keyword evidence="3" id="KW-0813">Transport</keyword>
<dbReference type="FunCoup" id="A0A1D2VEP8">
    <property type="interactions" value="1075"/>
</dbReference>
<dbReference type="InterPro" id="IPR001494">
    <property type="entry name" value="Importin-beta_N"/>
</dbReference>
<evidence type="ECO:0000256" key="1">
    <source>
        <dbReference type="ARBA" id="ARBA00004123"/>
    </source>
</evidence>
<organism evidence="6 7">
    <name type="scientific">Ascoidea rubescens DSM 1968</name>
    <dbReference type="NCBI Taxonomy" id="1344418"/>
    <lineage>
        <taxon>Eukaryota</taxon>
        <taxon>Fungi</taxon>
        <taxon>Dikarya</taxon>
        <taxon>Ascomycota</taxon>
        <taxon>Saccharomycotina</taxon>
        <taxon>Saccharomycetes</taxon>
        <taxon>Ascoideaceae</taxon>
        <taxon>Ascoidea</taxon>
    </lineage>
</organism>
<dbReference type="PANTHER" id="PTHR10997">
    <property type="entry name" value="IMPORTIN-7, 8, 11"/>
    <property type="match status" value="1"/>
</dbReference>
<dbReference type="GO" id="GO:0031267">
    <property type="term" value="F:small GTPase binding"/>
    <property type="evidence" value="ECO:0007669"/>
    <property type="project" value="InterPro"/>
</dbReference>
<dbReference type="GeneID" id="30964317"/>
<accession>A0A1D2VEP8</accession>
<evidence type="ECO:0000256" key="3">
    <source>
        <dbReference type="ARBA" id="ARBA00022448"/>
    </source>
</evidence>
<name>A0A1D2VEP8_9ASCO</name>
<evidence type="ECO:0000259" key="5">
    <source>
        <dbReference type="PROSITE" id="PS50166"/>
    </source>
</evidence>
<evidence type="ECO:0000256" key="4">
    <source>
        <dbReference type="ARBA" id="ARBA00023242"/>
    </source>
</evidence>
<dbReference type="GO" id="GO:0005635">
    <property type="term" value="C:nuclear envelope"/>
    <property type="evidence" value="ECO:0007669"/>
    <property type="project" value="TreeGrafter"/>
</dbReference>
<dbReference type="InParanoid" id="A0A1D2VEP8"/>
<dbReference type="Gene3D" id="1.25.10.10">
    <property type="entry name" value="Leucine-rich Repeat Variant"/>
    <property type="match status" value="1"/>
</dbReference>
<sequence length="1111" mass="129933">MEHLPLNADNLIRILTIVSGSSRDATVKLSENQLATWRITPGFYSSLQDIFLNSTLPQNIKSLSIIEFKNGVEKYWKTSSINSIPPNEKKIIKSRLFNNLNSNQSNLFLLNLSYSISKISRYEFPKNWPDLFNKIQDILITSLNDVENNVNNQYQFYNILIVLNQIIKILNSVKIGLIKPTLAVKIQIITPILIKSYFSLFNKWFQLFNQNQSQSQNQSFLLLLKSNYINLKILRRIIVDTLPHPNKDQLIIEFFNNSLNHLQSLLTLNLDYNSININNPNDFELNELISKFIKCYIKLYHNLILRNPTAFILFPNSINILITILNILKDKSSQIINLIDNNNNNNNNNNTDDFDVDESPNNFWEIIAIKSILSLKRLLAFIHRKLASQSKKSLLNDSSTNSSSTSLVINQVNQKDEIDLAIHILIGQFFTDDLIVNIFNLIIYNYFKLSINDLKNWQNNPEYFVNQQISFNWEFQIKPCVENFFIDLIYNFKQLLTPLILNYFNSNNNLLLSFNLNNNSNTTMLDLVLEKDSILTLLQLSSTILIDYIDFKDIVINILLPIISNNKFIEIKILKRRIILILGSWFTHLRKLSNNNALNIFQILNLCLLDNSVNDKVMKLTTIQTLNCILNDKKFNDYKFQFKEYSIDFLKKIINILSSNEFKNIETNLYILNTLSLIIEKNIPNLDSTFILNEIILNFIPKYWDYSNINNIDILKNSLIRLLKFSIISINNSKNSFSISLPLIKLSCQTNYLMDDGFELFETILKYYPDIINNEINHEVFDEELIKMIPLVFEGVLNFTENLLLMLAIIRSYIIILPLDIFYKIDGNLNLLLIFENYLFNVKDEILEIIVSILDIFFLKVYKINDNNNENKLIIENLISSGLISAILRFLLEENQSPIYLGKMFIILARIIYIDDGILFKVLNLDEFNKLIQLWMDNYQYIYLDNYRNKKVVLIGISSLLRIPTNYINNNSVENNYGSMILTYQNLSSIIFTEKNVDLTFNFWARYLEEISENSNGDCERYYSKKHFNYEEYHLLDNLDLILDNSLPKNSEFIRYESLLVENDPIHKIPIKVFIKNILNEIEAKVGVDEYAKLINHVDTTVLEELQMLIH</sequence>
<dbReference type="SMART" id="SM00913">
    <property type="entry name" value="IBN_N"/>
    <property type="match status" value="1"/>
</dbReference>
<evidence type="ECO:0000256" key="2">
    <source>
        <dbReference type="ARBA" id="ARBA00007991"/>
    </source>
</evidence>
<protein>
    <submittedName>
        <fullName evidence="6">ARM repeat-containing protein</fullName>
    </submittedName>
</protein>
<dbReference type="InterPro" id="IPR058669">
    <property type="entry name" value="TPR_IPO7/11-like"/>
</dbReference>
<dbReference type="GO" id="GO:0005829">
    <property type="term" value="C:cytosol"/>
    <property type="evidence" value="ECO:0007669"/>
    <property type="project" value="TreeGrafter"/>
</dbReference>
<gene>
    <name evidence="6" type="ORF">ASCRUDRAFT_36321</name>
</gene>
<dbReference type="PROSITE" id="PS50166">
    <property type="entry name" value="IMPORTIN_B_NT"/>
    <property type="match status" value="1"/>
</dbReference>
<dbReference type="STRING" id="1344418.A0A1D2VEP8"/>
<reference evidence="7" key="1">
    <citation type="submission" date="2016-05" db="EMBL/GenBank/DDBJ databases">
        <title>Comparative genomics of biotechnologically important yeasts.</title>
        <authorList>
            <consortium name="DOE Joint Genome Institute"/>
            <person name="Riley R."/>
            <person name="Haridas S."/>
            <person name="Wolfe K.H."/>
            <person name="Lopes M.R."/>
            <person name="Hittinger C.T."/>
            <person name="Goker M."/>
            <person name="Salamov A."/>
            <person name="Wisecaver J."/>
            <person name="Long T.M."/>
            <person name="Aerts A.L."/>
            <person name="Barry K."/>
            <person name="Choi C."/>
            <person name="Clum A."/>
            <person name="Coughlan A.Y."/>
            <person name="Deshpande S."/>
            <person name="Douglass A.P."/>
            <person name="Hanson S.J."/>
            <person name="Klenk H.-P."/>
            <person name="Labutti K."/>
            <person name="Lapidus A."/>
            <person name="Lindquist E."/>
            <person name="Lipzen A."/>
            <person name="Meier-Kolthoff J.P."/>
            <person name="Ohm R.A."/>
            <person name="Otillar R.P."/>
            <person name="Pangilinan J."/>
            <person name="Peng Y."/>
            <person name="Rokas A."/>
            <person name="Rosa C.A."/>
            <person name="Scheuner C."/>
            <person name="Sibirny A.A."/>
            <person name="Slot J.C."/>
            <person name="Stielow J.B."/>
            <person name="Sun H."/>
            <person name="Kurtzman C.P."/>
            <person name="Blackwell M."/>
            <person name="Grigoriev I.V."/>
            <person name="Jeffries T.W."/>
        </authorList>
    </citation>
    <scope>NUCLEOTIDE SEQUENCE [LARGE SCALE GENOMIC DNA]</scope>
    <source>
        <strain evidence="7">DSM 1968</strain>
    </source>
</reference>
<dbReference type="OrthoDB" id="361693at2759"/>
<feature type="domain" description="Importin N-terminal" evidence="5">
    <location>
        <begin position="30"/>
        <end position="102"/>
    </location>
</feature>
<dbReference type="EMBL" id="KV454483">
    <property type="protein sequence ID" value="ODV60154.1"/>
    <property type="molecule type" value="Genomic_DNA"/>
</dbReference>
<proteinExistence type="inferred from homology"/>
<dbReference type="GO" id="GO:0006606">
    <property type="term" value="P:protein import into nucleus"/>
    <property type="evidence" value="ECO:0007669"/>
    <property type="project" value="TreeGrafter"/>
</dbReference>
<keyword evidence="4" id="KW-0539">Nucleus</keyword>
<dbReference type="Proteomes" id="UP000095038">
    <property type="component" value="Unassembled WGS sequence"/>
</dbReference>
<dbReference type="Pfam" id="PF25758">
    <property type="entry name" value="TPR_IPO11"/>
    <property type="match status" value="1"/>
</dbReference>
<comment type="similarity">
    <text evidence="2">Belongs to the importin beta family.</text>
</comment>
<comment type="subcellular location">
    <subcellularLocation>
        <location evidence="1">Nucleus</location>
    </subcellularLocation>
</comment>
<dbReference type="Pfam" id="PF03810">
    <property type="entry name" value="IBN_N"/>
    <property type="match status" value="1"/>
</dbReference>
<evidence type="ECO:0000313" key="6">
    <source>
        <dbReference type="EMBL" id="ODV60154.1"/>
    </source>
</evidence>
<dbReference type="AlphaFoldDB" id="A0A1D2VEP8"/>
<dbReference type="RefSeq" id="XP_020046461.1">
    <property type="nucleotide sequence ID" value="XM_020190681.1"/>
</dbReference>